<feature type="transmembrane region" description="Helical" evidence="1">
    <location>
        <begin position="65"/>
        <end position="86"/>
    </location>
</feature>
<protein>
    <submittedName>
        <fullName evidence="2">Uncharacterized protein</fullName>
    </submittedName>
</protein>
<dbReference type="AlphaFoldDB" id="A0A8D5ALS6"/>
<keyword evidence="1" id="KW-0472">Membrane</keyword>
<gene>
    <name evidence="2" type="ORF">MoryE10_30420</name>
</gene>
<proteinExistence type="predicted"/>
<sequence>MRILGGIIAILVAIWFYRTAESKGAEPFSWAIAGTIFYYLPMGLWTYVVNPMIKNPHITSEGSSIIARLAPTLVGVVVVVLLRQFVLLKVKSGQSDNAG</sequence>
<reference evidence="2" key="1">
    <citation type="submission" date="2019-06" db="EMBL/GenBank/DDBJ databases">
        <title>Complete genome sequence of Methylogaea oryzae strain JCM16910.</title>
        <authorList>
            <person name="Asakawa S."/>
        </authorList>
    </citation>
    <scope>NUCLEOTIDE SEQUENCE</scope>
    <source>
        <strain evidence="2">E10</strain>
    </source>
</reference>
<keyword evidence="1" id="KW-1133">Transmembrane helix</keyword>
<dbReference type="EMBL" id="AP019782">
    <property type="protein sequence ID" value="BBL72436.1"/>
    <property type="molecule type" value="Genomic_DNA"/>
</dbReference>
<feature type="transmembrane region" description="Helical" evidence="1">
    <location>
        <begin position="30"/>
        <end position="53"/>
    </location>
</feature>
<dbReference type="Proteomes" id="UP000824988">
    <property type="component" value="Chromosome"/>
</dbReference>
<dbReference type="RefSeq" id="WP_221047557.1">
    <property type="nucleotide sequence ID" value="NZ_AP019782.1"/>
</dbReference>
<keyword evidence="1" id="KW-0812">Transmembrane</keyword>
<evidence type="ECO:0000313" key="3">
    <source>
        <dbReference type="Proteomes" id="UP000824988"/>
    </source>
</evidence>
<accession>A0A8D5ALS6</accession>
<evidence type="ECO:0000313" key="2">
    <source>
        <dbReference type="EMBL" id="BBL72436.1"/>
    </source>
</evidence>
<name>A0A8D5ALS6_9GAMM</name>
<evidence type="ECO:0000256" key="1">
    <source>
        <dbReference type="SAM" id="Phobius"/>
    </source>
</evidence>
<keyword evidence="3" id="KW-1185">Reference proteome</keyword>
<dbReference type="KEGG" id="moz:MoryE10_30420"/>
<organism evidence="2 3">
    <name type="scientific">Methylogaea oryzae</name>
    <dbReference type="NCBI Taxonomy" id="1295382"/>
    <lineage>
        <taxon>Bacteria</taxon>
        <taxon>Pseudomonadati</taxon>
        <taxon>Pseudomonadota</taxon>
        <taxon>Gammaproteobacteria</taxon>
        <taxon>Methylococcales</taxon>
        <taxon>Methylococcaceae</taxon>
        <taxon>Methylogaea</taxon>
    </lineage>
</organism>